<gene>
    <name evidence="1" type="ORF">C5613_26685</name>
</gene>
<name>A0A2S8J3L6_RHOOP</name>
<evidence type="ECO:0000313" key="1">
    <source>
        <dbReference type="EMBL" id="PQP21152.1"/>
    </source>
</evidence>
<dbReference type="RefSeq" id="WP_105419011.1">
    <property type="nucleotide sequence ID" value="NZ_PUIO01000037.1"/>
</dbReference>
<organism evidence="1 2">
    <name type="scientific">Rhodococcus opacus</name>
    <name type="common">Nocardia opaca</name>
    <dbReference type="NCBI Taxonomy" id="37919"/>
    <lineage>
        <taxon>Bacteria</taxon>
        <taxon>Bacillati</taxon>
        <taxon>Actinomycetota</taxon>
        <taxon>Actinomycetes</taxon>
        <taxon>Mycobacteriales</taxon>
        <taxon>Nocardiaceae</taxon>
        <taxon>Rhodococcus</taxon>
    </lineage>
</organism>
<dbReference type="AlphaFoldDB" id="A0A2S8J3L6"/>
<proteinExistence type="predicted"/>
<accession>A0A2S8J3L6</accession>
<sequence>MRTWAAPGVRADPAERERRRRSILARRNRDALTAWLSAEEGLRMWQAGRLVPDRITAALDMNGLEGPQVDIDCGTTEPDVDHWELGIKYPTWEQFLALCRLTATPISFFFREPSDLRASETTLVYHLPAKVLRELDRTPVTAFTREAIAATLAGRDYTPVPVQTTLW</sequence>
<reference evidence="2" key="1">
    <citation type="submission" date="2018-02" db="EMBL/GenBank/DDBJ databases">
        <title>Draft genome sequencing of Rhodococcus opacus KU647198.</title>
        <authorList>
            <person name="Zheng B.-X."/>
        </authorList>
    </citation>
    <scope>NUCLEOTIDE SEQUENCE [LARGE SCALE GENOMIC DNA]</scope>
    <source>
        <strain evidence="2">04-OD7</strain>
    </source>
</reference>
<protein>
    <submittedName>
        <fullName evidence="1">Uncharacterized protein</fullName>
    </submittedName>
</protein>
<comment type="caution">
    <text evidence="1">The sequence shown here is derived from an EMBL/GenBank/DDBJ whole genome shotgun (WGS) entry which is preliminary data.</text>
</comment>
<dbReference type="EMBL" id="PUIO01000037">
    <property type="protein sequence ID" value="PQP21152.1"/>
    <property type="molecule type" value="Genomic_DNA"/>
</dbReference>
<evidence type="ECO:0000313" key="2">
    <source>
        <dbReference type="Proteomes" id="UP000239290"/>
    </source>
</evidence>
<dbReference type="Proteomes" id="UP000239290">
    <property type="component" value="Unassembled WGS sequence"/>
</dbReference>